<accession>A0A6P7T046</accession>
<gene>
    <name evidence="3" type="primary">LOC115218137</name>
</gene>
<comment type="similarity">
    <text evidence="1">Belongs to the D-isomer specific 2-hydroxyacid dehydrogenase family.</text>
</comment>
<dbReference type="InterPro" id="IPR006139">
    <property type="entry name" value="D-isomer_2_OHA_DH_cat_dom"/>
</dbReference>
<dbReference type="RefSeq" id="XP_029643795.1">
    <property type="nucleotide sequence ID" value="XM_029787935.2"/>
</dbReference>
<dbReference type="GO" id="GO:0051287">
    <property type="term" value="F:NAD binding"/>
    <property type="evidence" value="ECO:0007669"/>
    <property type="project" value="InterPro"/>
</dbReference>
<dbReference type="SUPFAM" id="SSF52283">
    <property type="entry name" value="Formate/glycerate dehydrogenase catalytic domain-like"/>
    <property type="match status" value="1"/>
</dbReference>
<dbReference type="InterPro" id="IPR050223">
    <property type="entry name" value="D-isomer_2-hydroxyacid_DH"/>
</dbReference>
<evidence type="ECO:0000256" key="1">
    <source>
        <dbReference type="RuleBase" id="RU003719"/>
    </source>
</evidence>
<organism evidence="2 3">
    <name type="scientific">Octopus sinensis</name>
    <name type="common">East Asian common octopus</name>
    <dbReference type="NCBI Taxonomy" id="2607531"/>
    <lineage>
        <taxon>Eukaryota</taxon>
        <taxon>Metazoa</taxon>
        <taxon>Spiralia</taxon>
        <taxon>Lophotrochozoa</taxon>
        <taxon>Mollusca</taxon>
        <taxon>Cephalopoda</taxon>
        <taxon>Coleoidea</taxon>
        <taxon>Octopodiformes</taxon>
        <taxon>Octopoda</taxon>
        <taxon>Incirrata</taxon>
        <taxon>Octopodidae</taxon>
        <taxon>Octopus</taxon>
    </lineage>
</organism>
<dbReference type="KEGG" id="osn:115218137"/>
<dbReference type="InterPro" id="IPR006140">
    <property type="entry name" value="D-isomer_DH_NAD-bd"/>
</dbReference>
<evidence type="ECO:0000313" key="2">
    <source>
        <dbReference type="Proteomes" id="UP000515154"/>
    </source>
</evidence>
<dbReference type="GO" id="GO:0008465">
    <property type="term" value="F:hydroxypyruvate reductase (NADH) activity"/>
    <property type="evidence" value="ECO:0007669"/>
    <property type="project" value="TreeGrafter"/>
</dbReference>
<dbReference type="Pfam" id="PF02826">
    <property type="entry name" value="2-Hacid_dh_C"/>
    <property type="match status" value="1"/>
</dbReference>
<dbReference type="SUPFAM" id="SSF51735">
    <property type="entry name" value="NAD(P)-binding Rossmann-fold domains"/>
    <property type="match status" value="1"/>
</dbReference>
<dbReference type="InterPro" id="IPR036291">
    <property type="entry name" value="NAD(P)-bd_dom_sf"/>
</dbReference>
<dbReference type="GO" id="GO:0005829">
    <property type="term" value="C:cytosol"/>
    <property type="evidence" value="ECO:0007669"/>
    <property type="project" value="TreeGrafter"/>
</dbReference>
<dbReference type="PROSITE" id="PS00065">
    <property type="entry name" value="D_2_HYDROXYACID_DH_1"/>
    <property type="match status" value="1"/>
</dbReference>
<sequence length="324" mass="35825">MANKVYITRRIPPVGIDLFREKGVEIDFWDSDEAIPHQELVKNVKGKGYAGLLCLLTDQVDAEVFEAAGPSLKVVSTLSVGYEHIDLKACKARNIIACNLSKISTDCVSEFAVTLALAVSRRIEEGIAAVRNGNWGLWKPMWILGSSFANRTIGVLGMGRIGYGVARRMKAFCISRLIYHDIKESSFAQELGAEFVDLETLLKDSDVICICCNLTPATHYLFNKENFKKMKNTAILINTSRGGVINHDDLYDALKNHEIGAAGLDVTEPEPLPKEHRLNSLPNCVVTPHMGSNTWEARNNMSYNAALNIVSVFENQTPIGKIKN</sequence>
<dbReference type="PANTHER" id="PTHR10996">
    <property type="entry name" value="2-HYDROXYACID DEHYDROGENASE-RELATED"/>
    <property type="match status" value="1"/>
</dbReference>
<dbReference type="PROSITE" id="PS00671">
    <property type="entry name" value="D_2_HYDROXYACID_DH_3"/>
    <property type="match status" value="1"/>
</dbReference>
<dbReference type="InterPro" id="IPR029753">
    <property type="entry name" value="D-isomer_DH_CS"/>
</dbReference>
<reference evidence="3" key="1">
    <citation type="submission" date="2025-08" db="UniProtKB">
        <authorList>
            <consortium name="RefSeq"/>
        </authorList>
    </citation>
    <scope>IDENTIFICATION</scope>
</reference>
<keyword evidence="1" id="KW-0560">Oxidoreductase</keyword>
<protein>
    <submittedName>
        <fullName evidence="3">Glyoxylate reductase/hydroxypyruvate reductase</fullName>
    </submittedName>
</protein>
<dbReference type="CDD" id="cd05301">
    <property type="entry name" value="GDH"/>
    <property type="match status" value="1"/>
</dbReference>
<dbReference type="GO" id="GO:0030267">
    <property type="term" value="F:glyoxylate reductase (NADPH) activity"/>
    <property type="evidence" value="ECO:0007669"/>
    <property type="project" value="TreeGrafter"/>
</dbReference>
<dbReference type="InterPro" id="IPR029752">
    <property type="entry name" value="D-isomer_DH_CS1"/>
</dbReference>
<name>A0A6P7T046_9MOLL</name>
<evidence type="ECO:0000313" key="3">
    <source>
        <dbReference type="RefSeq" id="XP_029643795.1"/>
    </source>
</evidence>
<dbReference type="Pfam" id="PF00389">
    <property type="entry name" value="2-Hacid_dh"/>
    <property type="match status" value="1"/>
</dbReference>
<dbReference type="Gene3D" id="3.40.50.720">
    <property type="entry name" value="NAD(P)-binding Rossmann-like Domain"/>
    <property type="match status" value="2"/>
</dbReference>
<keyword evidence="2" id="KW-1185">Reference proteome</keyword>
<dbReference type="Proteomes" id="UP000515154">
    <property type="component" value="Linkage group LG12"/>
</dbReference>
<dbReference type="FunFam" id="3.40.50.720:FF:000026">
    <property type="entry name" value="Glyoxylate/hydroxypyruvate reductase B"/>
    <property type="match status" value="1"/>
</dbReference>
<proteinExistence type="inferred from homology"/>
<dbReference type="AlphaFoldDB" id="A0A6P7T046"/>
<dbReference type="PANTHER" id="PTHR10996:SF277">
    <property type="entry name" value="GLYOXYLATE REDUCTASE_HYDROXYPYRUVATE REDUCTASE"/>
    <property type="match status" value="1"/>
</dbReference>